<name>A0A7S3E8V7_9RHOD</name>
<organism evidence="1">
    <name type="scientific">Rhodosorus marinus</name>
    <dbReference type="NCBI Taxonomy" id="101924"/>
    <lineage>
        <taxon>Eukaryota</taxon>
        <taxon>Rhodophyta</taxon>
        <taxon>Stylonematophyceae</taxon>
        <taxon>Stylonematales</taxon>
        <taxon>Stylonemataceae</taxon>
        <taxon>Rhodosorus</taxon>
    </lineage>
</organism>
<gene>
    <name evidence="1" type="ORF">RMAR00112_LOCUS4113</name>
</gene>
<proteinExistence type="predicted"/>
<accession>A0A7S3E8V7</accession>
<sequence length="128" mass="14274">MDSVPICSPQAGYLLGPWKIAPEKRAEVCLRRQSISGIEARPEVTDFRSYRSAKKGGPPDREILVTFVWFERIAASETRCSSTPETSPNLKSRLGKDADHFFSGLRQRFLSIMLLTASIKVSASFINP</sequence>
<protein>
    <submittedName>
        <fullName evidence="1">Uncharacterized protein</fullName>
    </submittedName>
</protein>
<reference evidence="1" key="1">
    <citation type="submission" date="2021-01" db="EMBL/GenBank/DDBJ databases">
        <authorList>
            <person name="Corre E."/>
            <person name="Pelletier E."/>
            <person name="Niang G."/>
            <person name="Scheremetjew M."/>
            <person name="Finn R."/>
            <person name="Kale V."/>
            <person name="Holt S."/>
            <person name="Cochrane G."/>
            <person name="Meng A."/>
            <person name="Brown T."/>
            <person name="Cohen L."/>
        </authorList>
    </citation>
    <scope>NUCLEOTIDE SEQUENCE</scope>
    <source>
        <strain evidence="1">CCMP 769</strain>
    </source>
</reference>
<evidence type="ECO:0000313" key="1">
    <source>
        <dbReference type="EMBL" id="CAE0036163.1"/>
    </source>
</evidence>
<dbReference type="EMBL" id="HBHW01005517">
    <property type="protein sequence ID" value="CAE0036163.1"/>
    <property type="molecule type" value="Transcribed_RNA"/>
</dbReference>
<dbReference type="AlphaFoldDB" id="A0A7S3E8V7"/>